<dbReference type="Pfam" id="PF00144">
    <property type="entry name" value="Beta-lactamase"/>
    <property type="match status" value="1"/>
</dbReference>
<name>A0AAU7TBC7_9ACTN</name>
<accession>A0AAU7TBC7</accession>
<dbReference type="AlphaFoldDB" id="A0AAU7TBC7"/>
<keyword evidence="2" id="KW-0378">Hydrolase</keyword>
<protein>
    <submittedName>
        <fullName evidence="2">Serine hydrolase domain-containing protein</fullName>
        <ecNumber evidence="2">3.1.1.103</ecNumber>
    </submittedName>
</protein>
<proteinExistence type="predicted"/>
<dbReference type="EC" id="3.1.1.103" evidence="2"/>
<dbReference type="PANTHER" id="PTHR46825:SF7">
    <property type="entry name" value="D-ALANYL-D-ALANINE CARBOXYPEPTIDASE"/>
    <property type="match status" value="1"/>
</dbReference>
<feature type="domain" description="Beta-lactamase-related" evidence="1">
    <location>
        <begin position="14"/>
        <end position="308"/>
    </location>
</feature>
<evidence type="ECO:0000259" key="1">
    <source>
        <dbReference type="Pfam" id="PF00144"/>
    </source>
</evidence>
<evidence type="ECO:0000313" key="2">
    <source>
        <dbReference type="EMBL" id="XBV24183.1"/>
    </source>
</evidence>
<gene>
    <name evidence="2" type="ORF">ABN611_37200</name>
</gene>
<dbReference type="SUPFAM" id="SSF56601">
    <property type="entry name" value="beta-lactamase/transpeptidase-like"/>
    <property type="match status" value="1"/>
</dbReference>
<organism evidence="2">
    <name type="scientific">Kribbella sp. HUAS MG21</name>
    <dbReference type="NCBI Taxonomy" id="3160966"/>
    <lineage>
        <taxon>Bacteria</taxon>
        <taxon>Bacillati</taxon>
        <taxon>Actinomycetota</taxon>
        <taxon>Actinomycetes</taxon>
        <taxon>Propionibacteriales</taxon>
        <taxon>Kribbellaceae</taxon>
        <taxon>Kribbella</taxon>
    </lineage>
</organism>
<dbReference type="PANTHER" id="PTHR46825">
    <property type="entry name" value="D-ALANYL-D-ALANINE-CARBOXYPEPTIDASE/ENDOPEPTIDASE AMPH"/>
    <property type="match status" value="1"/>
</dbReference>
<dbReference type="InterPro" id="IPR001466">
    <property type="entry name" value="Beta-lactam-related"/>
</dbReference>
<dbReference type="InterPro" id="IPR050491">
    <property type="entry name" value="AmpC-like"/>
</dbReference>
<dbReference type="InterPro" id="IPR012338">
    <property type="entry name" value="Beta-lactam/transpept-like"/>
</dbReference>
<dbReference type="EMBL" id="CP158165">
    <property type="protein sequence ID" value="XBV24183.1"/>
    <property type="molecule type" value="Genomic_DNA"/>
</dbReference>
<dbReference type="Gene3D" id="3.40.710.10">
    <property type="entry name" value="DD-peptidase/beta-lactamase superfamily"/>
    <property type="match status" value="1"/>
</dbReference>
<dbReference type="GO" id="GO:0016787">
    <property type="term" value="F:hydrolase activity"/>
    <property type="evidence" value="ECO:0007669"/>
    <property type="project" value="UniProtKB-KW"/>
</dbReference>
<sequence>MLRKVVMFPDISTGSRGVTAAVVTDRWTWSGAAGTDILGTALRPDTSMAVASITKTFVAAEVMLLANEGKLNLDLPLSRYVQHKLTANSATVRQHLSMTSGVPDFAPFDVRQLEQAIAAAPGRHWALAEPLRSYSAAVDDPGSSFGYSDPSYVLLGLLIEKLTGQPLATVLRRDLAAPAGLHRAAFQDAEQPRPPIAHVRNEICGPPDGYLPCRAYASATAAFGGLAADAPTVARWGYQLYGSRVLPGDLVRQITDGDGEYGLGTMRFSLRFGLGDAYGHAGDMPDHTSLLVVIPEKRVSIALILADGGRVVGRPMSDLIEALGPLLS</sequence>
<reference evidence="2" key="1">
    <citation type="submission" date="2024-06" db="EMBL/GenBank/DDBJ databases">
        <title>Kribbella sp. strain HUAS MG21 genome sequences.</title>
        <authorList>
            <person name="Mo P."/>
        </authorList>
    </citation>
    <scope>NUCLEOTIDE SEQUENCE</scope>
    <source>
        <strain evidence="2">HUAS MG21</strain>
    </source>
</reference>
<dbReference type="RefSeq" id="WP_350277009.1">
    <property type="nucleotide sequence ID" value="NZ_CP158165.1"/>
</dbReference>